<proteinExistence type="predicted"/>
<name>A0ABV8LTP2_9ACTN</name>
<accession>A0ABV8LTP2</accession>
<sequence length="461" mass="49173">MVTRRVFASAIDFGPLRGELHLPDSFPAPAQAEAQAAAAAPRLPALDRTDVEFVTIDPPGSRDLDQAVCLRRRGSGFQVSYAIADVLSAVPIGGALEAETWKRGQTVYLPDGNVPLHPVVLSEGAASLLPEQERAAVVWTIDLDASGVTEGVRVERARVRSRAKLAYANVQREVDKGNLPEPIALLPEIGRLLVEQGLQRGAINLPMPEQDVVVSKSGFRLELRPPLVVEEWNAQISLLTGMAAAQLMLKGGIGLLRTMPYPTPEALAKLRTAAVGLGTDWPDGISVGRVLAGLDPKNPRAAAFVDQTAETLRGAGYTAFDGVRPEQTDHGGVAGAYAHVTAPLRRLADRYATEAALAIFENRGVPDEIRAALPKLPEVMAETGRVASAADRGAIDLAEALLLKDRVGEVFEAAVVDDDQIALDDPPVRARCTGELTPGERARVRLTDADPVKRLVRFAAA</sequence>
<dbReference type="EMBL" id="JBHSAY010000010">
    <property type="protein sequence ID" value="MFC4133199.1"/>
    <property type="molecule type" value="Genomic_DNA"/>
</dbReference>
<dbReference type="SUPFAM" id="SSF50249">
    <property type="entry name" value="Nucleic acid-binding proteins"/>
    <property type="match status" value="1"/>
</dbReference>
<dbReference type="SMART" id="SM00955">
    <property type="entry name" value="RNB"/>
    <property type="match status" value="1"/>
</dbReference>
<dbReference type="Pfam" id="PF00773">
    <property type="entry name" value="RNB"/>
    <property type="match status" value="1"/>
</dbReference>
<dbReference type="PANTHER" id="PTHR23355">
    <property type="entry name" value="RIBONUCLEASE"/>
    <property type="match status" value="1"/>
</dbReference>
<gene>
    <name evidence="2" type="ORF">ACFOZ4_21535</name>
</gene>
<dbReference type="Proteomes" id="UP001595816">
    <property type="component" value="Unassembled WGS sequence"/>
</dbReference>
<dbReference type="InterPro" id="IPR001900">
    <property type="entry name" value="RNase_II/R"/>
</dbReference>
<keyword evidence="3" id="KW-1185">Reference proteome</keyword>
<dbReference type="RefSeq" id="WP_253760994.1">
    <property type="nucleotide sequence ID" value="NZ_JAMZDZ010000001.1"/>
</dbReference>
<reference evidence="3" key="1">
    <citation type="journal article" date="2019" name="Int. J. Syst. Evol. Microbiol.">
        <title>The Global Catalogue of Microorganisms (GCM) 10K type strain sequencing project: providing services to taxonomists for standard genome sequencing and annotation.</title>
        <authorList>
            <consortium name="The Broad Institute Genomics Platform"/>
            <consortium name="The Broad Institute Genome Sequencing Center for Infectious Disease"/>
            <person name="Wu L."/>
            <person name="Ma J."/>
        </authorList>
    </citation>
    <scope>NUCLEOTIDE SEQUENCE [LARGE SCALE GENOMIC DNA]</scope>
    <source>
        <strain evidence="3">CGMCC 4.7289</strain>
    </source>
</reference>
<dbReference type="InterPro" id="IPR012340">
    <property type="entry name" value="NA-bd_OB-fold"/>
</dbReference>
<protein>
    <submittedName>
        <fullName evidence="2">RNB domain-containing ribonuclease</fullName>
    </submittedName>
</protein>
<evidence type="ECO:0000313" key="2">
    <source>
        <dbReference type="EMBL" id="MFC4133199.1"/>
    </source>
</evidence>
<evidence type="ECO:0000259" key="1">
    <source>
        <dbReference type="SMART" id="SM00955"/>
    </source>
</evidence>
<dbReference type="InterPro" id="IPR050180">
    <property type="entry name" value="RNR_Ribonuclease"/>
</dbReference>
<evidence type="ECO:0000313" key="3">
    <source>
        <dbReference type="Proteomes" id="UP001595816"/>
    </source>
</evidence>
<dbReference type="InterPro" id="IPR040596">
    <property type="entry name" value="RNase_II_C_S1"/>
</dbReference>
<organism evidence="2 3">
    <name type="scientific">Hamadaea flava</name>
    <dbReference type="NCBI Taxonomy" id="1742688"/>
    <lineage>
        <taxon>Bacteria</taxon>
        <taxon>Bacillati</taxon>
        <taxon>Actinomycetota</taxon>
        <taxon>Actinomycetes</taxon>
        <taxon>Micromonosporales</taxon>
        <taxon>Micromonosporaceae</taxon>
        <taxon>Hamadaea</taxon>
    </lineage>
</organism>
<dbReference type="Pfam" id="PF18614">
    <property type="entry name" value="RNase_II_C_S1"/>
    <property type="match status" value="1"/>
</dbReference>
<feature type="domain" description="RNB" evidence="1">
    <location>
        <begin position="45"/>
        <end position="362"/>
    </location>
</feature>
<dbReference type="PANTHER" id="PTHR23355:SF9">
    <property type="entry name" value="DIS3-LIKE EXONUCLEASE 2"/>
    <property type="match status" value="1"/>
</dbReference>
<comment type="caution">
    <text evidence="2">The sequence shown here is derived from an EMBL/GenBank/DDBJ whole genome shotgun (WGS) entry which is preliminary data.</text>
</comment>